<gene>
    <name evidence="2" type="ORF">LNN31_01040</name>
</gene>
<feature type="transmembrane region" description="Helical" evidence="1">
    <location>
        <begin position="23"/>
        <end position="45"/>
    </location>
</feature>
<organism evidence="2 3">
    <name type="scientific">Acetobacterium wieringae</name>
    <dbReference type="NCBI Taxonomy" id="52694"/>
    <lineage>
        <taxon>Bacteria</taxon>
        <taxon>Bacillati</taxon>
        <taxon>Bacillota</taxon>
        <taxon>Clostridia</taxon>
        <taxon>Eubacteriales</taxon>
        <taxon>Eubacteriaceae</taxon>
        <taxon>Acetobacterium</taxon>
    </lineage>
</organism>
<evidence type="ECO:0008006" key="4">
    <source>
        <dbReference type="Google" id="ProtNLM"/>
    </source>
</evidence>
<proteinExistence type="predicted"/>
<evidence type="ECO:0000313" key="3">
    <source>
        <dbReference type="Proteomes" id="UP001163550"/>
    </source>
</evidence>
<keyword evidence="1" id="KW-1133">Transmembrane helix</keyword>
<evidence type="ECO:0000313" key="2">
    <source>
        <dbReference type="EMBL" id="UYO63064.1"/>
    </source>
</evidence>
<evidence type="ECO:0000256" key="1">
    <source>
        <dbReference type="SAM" id="Phobius"/>
    </source>
</evidence>
<keyword evidence="1" id="KW-0812">Transmembrane</keyword>
<dbReference type="RefSeq" id="WP_228877843.1">
    <property type="nucleotide sequence ID" value="NZ_CABIIK010000001.1"/>
</dbReference>
<keyword evidence="1" id="KW-0472">Membrane</keyword>
<dbReference type="EMBL" id="CP087994">
    <property type="protein sequence ID" value="UYO63064.1"/>
    <property type="molecule type" value="Genomic_DNA"/>
</dbReference>
<reference evidence="2" key="1">
    <citation type="submission" date="2021-11" db="EMBL/GenBank/DDBJ databases">
        <title>Isoprene-degrading acetogen.</title>
        <authorList>
            <person name="Yang Y."/>
            <person name="Jin H."/>
            <person name="Yan J."/>
        </authorList>
    </citation>
    <scope>NUCLEOTIDE SEQUENCE</scope>
    <source>
        <strain evidence="2">Berkeley</strain>
    </source>
</reference>
<protein>
    <recommendedName>
        <fullName evidence="4">DUF4860 domain-containing protein</fullName>
    </recommendedName>
</protein>
<sequence length="133" mass="14801">MRPIKDYEFASADPEPIGFSRGFVLTVVLILLVVMLMIAGLVTIFRQTTNAANAKLVYLAARARAIEFQAGGHYRVPVQADLTDLIGAEINQEARIQVVDENRDATIDYIIYSRNGWATRYSPGETIAVRLNE</sequence>
<keyword evidence="3" id="KW-1185">Reference proteome</keyword>
<name>A0ABY6HHZ1_9FIRM</name>
<accession>A0ABY6HHZ1</accession>
<dbReference type="Proteomes" id="UP001163550">
    <property type="component" value="Chromosome"/>
</dbReference>